<dbReference type="Proteomes" id="UP000264006">
    <property type="component" value="Chromosome"/>
</dbReference>
<keyword evidence="2" id="KW-0732">Signal</keyword>
<dbReference type="PANTHER" id="PTHR43798">
    <property type="entry name" value="MONOACYLGLYCEROL LIPASE"/>
    <property type="match status" value="1"/>
</dbReference>
<name>A0A346Y4U5_9ACTN</name>
<evidence type="ECO:0000313" key="4">
    <source>
        <dbReference type="EMBL" id="AXV09492.1"/>
    </source>
</evidence>
<reference evidence="4 5" key="1">
    <citation type="submission" date="2018-09" db="EMBL/GenBank/DDBJ databases">
        <title>Complete genome sequence of Euzebya sp. DY32-46 isolated from seawater of Pacific Ocean.</title>
        <authorList>
            <person name="Xu L."/>
            <person name="Wu Y.-H."/>
            <person name="Xu X.-W."/>
        </authorList>
    </citation>
    <scope>NUCLEOTIDE SEQUENCE [LARGE SCALE GENOMIC DNA]</scope>
    <source>
        <strain evidence="4 5">DY32-46</strain>
    </source>
</reference>
<evidence type="ECO:0000256" key="2">
    <source>
        <dbReference type="SAM" id="SignalP"/>
    </source>
</evidence>
<proteinExistence type="predicted"/>
<feature type="domain" description="AB hydrolase-1" evidence="3">
    <location>
        <begin position="57"/>
        <end position="296"/>
    </location>
</feature>
<sequence length="310" mass="32518">MRVGRVMATAAAAGATAWLTAHATAPAVRGWSAPNRRDVGDGPLHATATALGDGPVVVALHGITASGRSFGAAFDDLPFVALDVLGFGGSMDADTEGYTRQHHLDALTTTLRGIGVLGRPLVLVGHSMGAVLALHAASRLPGVMGVVAMSAPLYDDEEEGLDRIARTDRLAGLLTTGDLAERVCTWMCNHRTAAGILWPLLAPEWPWPIAADGVLHTWPAYRGSLQSLVLDSGWRDAMDRLAESGVPVLLINGADDPVQVPARAMGLATHPTVALVEVDGAGHELPLSHGAECARAIEARLDRWARTDRT</sequence>
<dbReference type="Pfam" id="PF12697">
    <property type="entry name" value="Abhydrolase_6"/>
    <property type="match status" value="1"/>
</dbReference>
<dbReference type="AlphaFoldDB" id="A0A346Y4U5"/>
<dbReference type="KEGG" id="euz:DVS28_a4835"/>
<dbReference type="SUPFAM" id="SSF53474">
    <property type="entry name" value="alpha/beta-Hydrolases"/>
    <property type="match status" value="1"/>
</dbReference>
<feature type="chain" id="PRO_5017038010" evidence="2">
    <location>
        <begin position="24"/>
        <end position="310"/>
    </location>
</feature>
<dbReference type="InterPro" id="IPR000073">
    <property type="entry name" value="AB_hydrolase_1"/>
</dbReference>
<feature type="signal peptide" evidence="2">
    <location>
        <begin position="1"/>
        <end position="23"/>
    </location>
</feature>
<evidence type="ECO:0000313" key="5">
    <source>
        <dbReference type="Proteomes" id="UP000264006"/>
    </source>
</evidence>
<dbReference type="EMBL" id="CP031165">
    <property type="protein sequence ID" value="AXV09492.1"/>
    <property type="molecule type" value="Genomic_DNA"/>
</dbReference>
<keyword evidence="5" id="KW-1185">Reference proteome</keyword>
<organism evidence="4 5">
    <name type="scientific">Euzebya pacifica</name>
    <dbReference type="NCBI Taxonomy" id="1608957"/>
    <lineage>
        <taxon>Bacteria</taxon>
        <taxon>Bacillati</taxon>
        <taxon>Actinomycetota</taxon>
        <taxon>Nitriliruptoria</taxon>
        <taxon>Euzebyales</taxon>
    </lineage>
</organism>
<dbReference type="PANTHER" id="PTHR43798:SF31">
    <property type="entry name" value="AB HYDROLASE SUPERFAMILY PROTEIN YCLE"/>
    <property type="match status" value="1"/>
</dbReference>
<gene>
    <name evidence="4" type="ORF">DVS28_a4835</name>
</gene>
<dbReference type="OrthoDB" id="5077464at2"/>
<dbReference type="InterPro" id="IPR029058">
    <property type="entry name" value="AB_hydrolase_fold"/>
</dbReference>
<evidence type="ECO:0000259" key="3">
    <source>
        <dbReference type="Pfam" id="PF12697"/>
    </source>
</evidence>
<dbReference type="InterPro" id="IPR050266">
    <property type="entry name" value="AB_hydrolase_sf"/>
</dbReference>
<evidence type="ECO:0000256" key="1">
    <source>
        <dbReference type="ARBA" id="ARBA00022801"/>
    </source>
</evidence>
<dbReference type="Gene3D" id="3.40.50.1820">
    <property type="entry name" value="alpha/beta hydrolase"/>
    <property type="match status" value="1"/>
</dbReference>
<dbReference type="GO" id="GO:0016787">
    <property type="term" value="F:hydrolase activity"/>
    <property type="evidence" value="ECO:0007669"/>
    <property type="project" value="UniProtKB-KW"/>
</dbReference>
<accession>A0A346Y4U5</accession>
<protein>
    <submittedName>
        <fullName evidence="4">Hydrolase, alpha/beta fold family</fullName>
    </submittedName>
</protein>
<keyword evidence="1 4" id="KW-0378">Hydrolase</keyword>
<dbReference type="GO" id="GO:0016020">
    <property type="term" value="C:membrane"/>
    <property type="evidence" value="ECO:0007669"/>
    <property type="project" value="TreeGrafter"/>
</dbReference>